<dbReference type="CDD" id="cd05918">
    <property type="entry name" value="A_NRPS_SidN3_like"/>
    <property type="match status" value="1"/>
</dbReference>
<dbReference type="InterPro" id="IPR023213">
    <property type="entry name" value="CAT-like_dom_sf"/>
</dbReference>
<sequence length="1262" mass="139798">MQTTKVSDTLRNSLQSSNCLSHAVPSQYPWLEDGSHTPATNPAEWLTENSNITLSDALLSEEDMRPLACTAWAITMSQYTGRNDASFGIFSHGNDDRSSVEAFAVDCESTLTVSDLIIRAKSQSKKASLNANTHCRDVGAFRNYLAFTLRPASEIINADHLPLSPPDGSTLILWVTLNEKCVDLRSNFDPNAATRVEIRRAMGHFSQAFHHVISSELQTVTIGNLSLFTSEDNAQLQEWNAQAAEPVNNFLHTLFQETSTLNQEKLAVLYCGKGTTYKELDVASSNLALQILHADNSLGGNVPICMEKSSEMIVAMIAVLKANKTFVPIDLTSSKKRHDSILASLQPKIVLLSEDADKLRLFDSGVKKLIVGPSTLNTKPACQTTRLPAGIDPAQPAYILFTSGSTGIPKGVVVEHRNVCTSMKELGRQFGLNSETRMFQYADFTFDVSTLEIFATIIHGGCVCMPTEAERLNNIPKAIREMEANAMLAVPSVLKLLCPEEIPTVKTLVVGGEKLTKSLIDIWVEKTHLINAYGPTETCVCSLANLRVSTGRFGGHIGTSIACRAWVVSPSNERQLTPIGGIGELWIEGPTVARGYLHDLAATEASFVSSLPWADGGGITRAYRTGDLVRYLPDGEVLFLDRKDNQVKINGRRIEVEEIEACICQSPNVARASVQLRNIGDSAILAAFLVPQGAIIAGDDVCNPLDPSEHNFHALLNDLREQLPAYMVPEYLIPVNSIPRMTSGKVGQHTLAAILEQVRIDRHHSRDSDRTEENQELLENHKTMRDLWAKVLDIPPSSISASDRFLHLGGNSIKAMKLVSKARSNGISLTVKELLMNCTVDELNHSHEGEPVTEKAVRLRSELQYLSPQSYTPTWIQMVSLTTVAGFPEGNYLHIVIDLRGRLDLVRLREACQSLVQKNEVLRTQFSLQNGTIEANVIDELEVPFLHFTSRSEALENWESFPSNSFNRQLATFSYVVIDENSTHFALGIQHSQYDAWSIKLLLHQLRSIYHGHEVCTSPPFSAFAKRVPQATNPEAERFWKEQLSTLPMTLLSDSSTEGDEPDRKFQKSLRLSPSGFTFATGESYLAEPVSGRNIEMEGILDVVGPCINMLPFPIDVTQCETYFDILQSVQNTMIATVPYESMPMPDIITRCTDWSLAAVFGSIVQHLDITFDLPAVSQAQYEGDSSMLEWNYLEMKKCYGRCRATDIYIFSTTSREGFVDVQFKFNPSRITPELAEVLFGDLCGNLEAALRSPEQKILRDL</sequence>
<name>A0A9W9M2Q4_9EURO</name>
<reference evidence="5" key="1">
    <citation type="submission" date="2022-11" db="EMBL/GenBank/DDBJ databases">
        <authorList>
            <person name="Petersen C."/>
        </authorList>
    </citation>
    <scope>NUCLEOTIDE SEQUENCE</scope>
    <source>
        <strain evidence="5">IBT 16849</strain>
    </source>
</reference>
<dbReference type="GO" id="GO:0005737">
    <property type="term" value="C:cytoplasm"/>
    <property type="evidence" value="ECO:0007669"/>
    <property type="project" value="TreeGrafter"/>
</dbReference>
<dbReference type="Gene3D" id="3.30.559.10">
    <property type="entry name" value="Chloramphenicol acetyltransferase-like domain"/>
    <property type="match status" value="1"/>
</dbReference>
<keyword evidence="1" id="KW-0596">Phosphopantetheine</keyword>
<evidence type="ECO:0000256" key="2">
    <source>
        <dbReference type="ARBA" id="ARBA00022553"/>
    </source>
</evidence>
<evidence type="ECO:0000313" key="6">
    <source>
        <dbReference type="Proteomes" id="UP001150879"/>
    </source>
</evidence>
<keyword evidence="6" id="KW-1185">Reference proteome</keyword>
<dbReference type="InterPro" id="IPR036736">
    <property type="entry name" value="ACP-like_sf"/>
</dbReference>
<proteinExistence type="predicted"/>
<dbReference type="PROSITE" id="PS50075">
    <property type="entry name" value="CARRIER"/>
    <property type="match status" value="1"/>
</dbReference>
<reference evidence="5" key="2">
    <citation type="journal article" date="2023" name="IMA Fungus">
        <title>Comparative genomic study of the Penicillium genus elucidates a diverse pangenome and 15 lateral gene transfer events.</title>
        <authorList>
            <person name="Petersen C."/>
            <person name="Sorensen T."/>
            <person name="Nielsen M.R."/>
            <person name="Sondergaard T.E."/>
            <person name="Sorensen J.L."/>
            <person name="Fitzpatrick D.A."/>
            <person name="Frisvad J.C."/>
            <person name="Nielsen K.L."/>
        </authorList>
    </citation>
    <scope>NUCLEOTIDE SEQUENCE</scope>
    <source>
        <strain evidence="5">IBT 16849</strain>
    </source>
</reference>
<evidence type="ECO:0000313" key="5">
    <source>
        <dbReference type="EMBL" id="KAJ5185257.1"/>
    </source>
</evidence>
<dbReference type="GO" id="GO:0016874">
    <property type="term" value="F:ligase activity"/>
    <property type="evidence" value="ECO:0007669"/>
    <property type="project" value="UniProtKB-KW"/>
</dbReference>
<dbReference type="Pfam" id="PF00550">
    <property type="entry name" value="PP-binding"/>
    <property type="match status" value="1"/>
</dbReference>
<dbReference type="PROSITE" id="PS00455">
    <property type="entry name" value="AMP_BINDING"/>
    <property type="match status" value="1"/>
</dbReference>
<dbReference type="InterPro" id="IPR045851">
    <property type="entry name" value="AMP-bd_C_sf"/>
</dbReference>
<dbReference type="SUPFAM" id="SSF56801">
    <property type="entry name" value="Acetyl-CoA synthetase-like"/>
    <property type="match status" value="1"/>
</dbReference>
<dbReference type="PANTHER" id="PTHR45527">
    <property type="entry name" value="NONRIBOSOMAL PEPTIDE SYNTHETASE"/>
    <property type="match status" value="1"/>
</dbReference>
<dbReference type="SUPFAM" id="SSF47336">
    <property type="entry name" value="ACP-like"/>
    <property type="match status" value="1"/>
</dbReference>
<gene>
    <name evidence="5" type="ORF">N7472_010097</name>
</gene>
<organism evidence="5 6">
    <name type="scientific">Penicillium cf. griseofulvum</name>
    <dbReference type="NCBI Taxonomy" id="2972120"/>
    <lineage>
        <taxon>Eukaryota</taxon>
        <taxon>Fungi</taxon>
        <taxon>Dikarya</taxon>
        <taxon>Ascomycota</taxon>
        <taxon>Pezizomycotina</taxon>
        <taxon>Eurotiomycetes</taxon>
        <taxon>Eurotiomycetidae</taxon>
        <taxon>Eurotiales</taxon>
        <taxon>Aspergillaceae</taxon>
        <taxon>Penicillium</taxon>
    </lineage>
</organism>
<keyword evidence="2" id="KW-0597">Phosphoprotein</keyword>
<dbReference type="InterPro" id="IPR042099">
    <property type="entry name" value="ANL_N_sf"/>
</dbReference>
<dbReference type="Gene3D" id="1.10.1200.10">
    <property type="entry name" value="ACP-like"/>
    <property type="match status" value="1"/>
</dbReference>
<dbReference type="InterPro" id="IPR010071">
    <property type="entry name" value="AA_adenyl_dom"/>
</dbReference>
<dbReference type="GO" id="GO:0043041">
    <property type="term" value="P:amino acid activation for nonribosomal peptide biosynthetic process"/>
    <property type="evidence" value="ECO:0007669"/>
    <property type="project" value="TreeGrafter"/>
</dbReference>
<evidence type="ECO:0000256" key="1">
    <source>
        <dbReference type="ARBA" id="ARBA00022450"/>
    </source>
</evidence>
<dbReference type="InterPro" id="IPR001242">
    <property type="entry name" value="Condensation_dom"/>
</dbReference>
<keyword evidence="3" id="KW-0436">Ligase</keyword>
<dbReference type="Pfam" id="PF00501">
    <property type="entry name" value="AMP-binding"/>
    <property type="match status" value="1"/>
</dbReference>
<dbReference type="Gene3D" id="3.30.300.30">
    <property type="match status" value="1"/>
</dbReference>
<dbReference type="Gene3D" id="3.30.559.30">
    <property type="entry name" value="Nonribosomal peptide synthetase, condensation domain"/>
    <property type="match status" value="3"/>
</dbReference>
<dbReference type="EMBL" id="JAPQKP010000006">
    <property type="protein sequence ID" value="KAJ5185257.1"/>
    <property type="molecule type" value="Genomic_DNA"/>
</dbReference>
<dbReference type="PROSITE" id="PS00012">
    <property type="entry name" value="PHOSPHOPANTETHEINE"/>
    <property type="match status" value="1"/>
</dbReference>
<dbReference type="OrthoDB" id="416786at2759"/>
<dbReference type="InterPro" id="IPR006162">
    <property type="entry name" value="Ppantetheine_attach_site"/>
</dbReference>
<dbReference type="GO" id="GO:0031177">
    <property type="term" value="F:phosphopantetheine binding"/>
    <property type="evidence" value="ECO:0007669"/>
    <property type="project" value="TreeGrafter"/>
</dbReference>
<comment type="caution">
    <text evidence="5">The sequence shown here is derived from an EMBL/GenBank/DDBJ whole genome shotgun (WGS) entry which is preliminary data.</text>
</comment>
<dbReference type="InterPro" id="IPR000873">
    <property type="entry name" value="AMP-dep_synth/lig_dom"/>
</dbReference>
<dbReference type="GO" id="GO:0044550">
    <property type="term" value="P:secondary metabolite biosynthetic process"/>
    <property type="evidence" value="ECO:0007669"/>
    <property type="project" value="TreeGrafter"/>
</dbReference>
<evidence type="ECO:0000256" key="3">
    <source>
        <dbReference type="ARBA" id="ARBA00022598"/>
    </source>
</evidence>
<feature type="domain" description="Carrier" evidence="4">
    <location>
        <begin position="775"/>
        <end position="851"/>
    </location>
</feature>
<dbReference type="InterPro" id="IPR009081">
    <property type="entry name" value="PP-bd_ACP"/>
</dbReference>
<dbReference type="InterPro" id="IPR020845">
    <property type="entry name" value="AMP-binding_CS"/>
</dbReference>
<accession>A0A9W9M2Q4</accession>
<evidence type="ECO:0000259" key="4">
    <source>
        <dbReference type="PROSITE" id="PS50075"/>
    </source>
</evidence>
<dbReference type="PANTHER" id="PTHR45527:SF1">
    <property type="entry name" value="FATTY ACID SYNTHASE"/>
    <property type="match status" value="1"/>
</dbReference>
<dbReference type="Proteomes" id="UP001150879">
    <property type="component" value="Unassembled WGS sequence"/>
</dbReference>
<dbReference type="Gene3D" id="3.40.50.12780">
    <property type="entry name" value="N-terminal domain of ligase-like"/>
    <property type="match status" value="1"/>
</dbReference>
<dbReference type="NCBIfam" id="TIGR01733">
    <property type="entry name" value="AA-adenyl-dom"/>
    <property type="match status" value="1"/>
</dbReference>
<dbReference type="SUPFAM" id="SSF52777">
    <property type="entry name" value="CoA-dependent acyltransferases"/>
    <property type="match status" value="3"/>
</dbReference>
<protein>
    <recommendedName>
        <fullName evidence="4">Carrier domain-containing protein</fullName>
    </recommendedName>
</protein>
<dbReference type="AlphaFoldDB" id="A0A9W9M2Q4"/>
<dbReference type="Pfam" id="PF00668">
    <property type="entry name" value="Condensation"/>
    <property type="match status" value="1"/>
</dbReference>